<keyword evidence="1" id="KW-0175">Coiled coil</keyword>
<gene>
    <name evidence="3" type="primary">Contig15464.g16479</name>
    <name evidence="3" type="ORF">STYLEM_977</name>
</gene>
<dbReference type="Proteomes" id="UP000039865">
    <property type="component" value="Unassembled WGS sequence"/>
</dbReference>
<reference evidence="3 4" key="1">
    <citation type="submission" date="2014-06" db="EMBL/GenBank/DDBJ databases">
        <authorList>
            <person name="Swart Estienne"/>
        </authorList>
    </citation>
    <scope>NUCLEOTIDE SEQUENCE [LARGE SCALE GENOMIC DNA]</scope>
    <source>
        <strain evidence="3 4">130c</strain>
    </source>
</reference>
<dbReference type="AlphaFoldDB" id="A0A077ZRQ9"/>
<evidence type="ECO:0000313" key="3">
    <source>
        <dbReference type="EMBL" id="CDW72025.1"/>
    </source>
</evidence>
<dbReference type="InParanoid" id="A0A077ZRQ9"/>
<sequence length="548" mass="63825">MNSQSFTQTGQNQRTRTNSELETIPENVSTQPARKRRVTKKLPKGFEKTIIELELQLEKGLGGQELIAMLLSLYSIGVEHYDSVGDINNSQLYRDKIQILFRKPIVIQEYMLMVKKASNHQDDPVLLKKTEEPKKQEQESKVYEYQSVQPQQQQQQQSLSNKLLKVASPKESPKEQRYVQQTPFEQQKDNSQISQSYDTPVRRDTIFRIDSLMDEFIEQKEKSQVVLQQEQAQQQENLHQRLIQRNQSRQESKRSIMSKSKSSNLLKNSDFQSSSLNITSALLKEQNFQNNLHNPFHPIKQIQQTQSVNDFGAMNLLQKDRPINLNNLNFGDFMDDISFIKDQNLFPLNQSNEIQTSVIIENTESSKNSDAFSSQNNKPQILLSEDAISYKDSSQKSNNLNSDDIELETNEEFKQAEFLAISQYVERKNHELGNINSKYDHQIKQLELRGVNPLTKKLIEKVRKEWTENLEKKEQELEEEKKLILLGVQMKFRQMLQDNSNSNYTESQERKSEEGDFLSKGKIDIFINEQYIANNSKDSSPFKVIDRL</sequence>
<organism evidence="3 4">
    <name type="scientific">Stylonychia lemnae</name>
    <name type="common">Ciliate</name>
    <dbReference type="NCBI Taxonomy" id="5949"/>
    <lineage>
        <taxon>Eukaryota</taxon>
        <taxon>Sar</taxon>
        <taxon>Alveolata</taxon>
        <taxon>Ciliophora</taxon>
        <taxon>Intramacronucleata</taxon>
        <taxon>Spirotrichea</taxon>
        <taxon>Stichotrichia</taxon>
        <taxon>Sporadotrichida</taxon>
        <taxon>Oxytrichidae</taxon>
        <taxon>Stylonychinae</taxon>
        <taxon>Stylonychia</taxon>
    </lineage>
</organism>
<name>A0A077ZRQ9_STYLE</name>
<feature type="region of interest" description="Disordered" evidence="2">
    <location>
        <begin position="131"/>
        <end position="199"/>
    </location>
</feature>
<feature type="compositionally biased region" description="Low complexity" evidence="2">
    <location>
        <begin position="255"/>
        <end position="268"/>
    </location>
</feature>
<protein>
    <submittedName>
        <fullName evidence="3">Uncharacterized protein</fullName>
    </submittedName>
</protein>
<feature type="coiled-coil region" evidence="1">
    <location>
        <begin position="456"/>
        <end position="483"/>
    </location>
</feature>
<dbReference type="OrthoDB" id="10686306at2759"/>
<evidence type="ECO:0000256" key="2">
    <source>
        <dbReference type="SAM" id="MobiDB-lite"/>
    </source>
</evidence>
<accession>A0A077ZRQ9</accession>
<feature type="compositionally biased region" description="Low complexity" evidence="2">
    <location>
        <begin position="7"/>
        <end position="18"/>
    </location>
</feature>
<feature type="compositionally biased region" description="Low complexity" evidence="2">
    <location>
        <begin position="146"/>
        <end position="160"/>
    </location>
</feature>
<proteinExistence type="predicted"/>
<feature type="compositionally biased region" description="Basic and acidic residues" evidence="2">
    <location>
        <begin position="131"/>
        <end position="142"/>
    </location>
</feature>
<feature type="region of interest" description="Disordered" evidence="2">
    <location>
        <begin position="245"/>
        <end position="268"/>
    </location>
</feature>
<evidence type="ECO:0000256" key="1">
    <source>
        <dbReference type="SAM" id="Coils"/>
    </source>
</evidence>
<feature type="compositionally biased region" description="Polar residues" evidence="2">
    <location>
        <begin position="178"/>
        <end position="198"/>
    </location>
</feature>
<dbReference type="EMBL" id="CCKQ01000934">
    <property type="protein sequence ID" value="CDW72025.1"/>
    <property type="molecule type" value="Genomic_DNA"/>
</dbReference>
<feature type="region of interest" description="Disordered" evidence="2">
    <location>
        <begin position="1"/>
        <end position="31"/>
    </location>
</feature>
<keyword evidence="4" id="KW-1185">Reference proteome</keyword>
<evidence type="ECO:0000313" key="4">
    <source>
        <dbReference type="Proteomes" id="UP000039865"/>
    </source>
</evidence>